<comment type="caution">
    <text evidence="4">The sequence shown here is derived from an EMBL/GenBank/DDBJ whole genome shotgun (WGS) entry which is preliminary data.</text>
</comment>
<dbReference type="Gene3D" id="3.40.50.1820">
    <property type="entry name" value="alpha/beta hydrolase"/>
    <property type="match status" value="1"/>
</dbReference>
<dbReference type="InterPro" id="IPR050955">
    <property type="entry name" value="Plant_Biomass_Hydrol_Est"/>
</dbReference>
<dbReference type="EMBL" id="JABRWO010000002">
    <property type="protein sequence ID" value="MBA2114034.1"/>
    <property type="molecule type" value="Genomic_DNA"/>
</dbReference>
<dbReference type="AlphaFoldDB" id="A0A7V8V321"/>
<keyword evidence="1 2" id="KW-0732">Signal</keyword>
<dbReference type="GO" id="GO:0006508">
    <property type="term" value="P:proteolysis"/>
    <property type="evidence" value="ECO:0007669"/>
    <property type="project" value="InterPro"/>
</dbReference>
<dbReference type="PANTHER" id="PTHR43037:SF1">
    <property type="entry name" value="BLL1128 PROTEIN"/>
    <property type="match status" value="1"/>
</dbReference>
<dbReference type="GO" id="GO:0008236">
    <property type="term" value="F:serine-type peptidase activity"/>
    <property type="evidence" value="ECO:0007669"/>
    <property type="project" value="InterPro"/>
</dbReference>
<feature type="domain" description="Peptidase S9 prolyl oligopeptidase catalytic" evidence="3">
    <location>
        <begin position="216"/>
        <end position="354"/>
    </location>
</feature>
<dbReference type="InterPro" id="IPR029058">
    <property type="entry name" value="AB_hydrolase_fold"/>
</dbReference>
<gene>
    <name evidence="4" type="ORF">HOV93_11880</name>
</gene>
<name>A0A7V8V321_9BACT</name>
<dbReference type="Pfam" id="PF00326">
    <property type="entry name" value="Peptidase_S9"/>
    <property type="match status" value="1"/>
</dbReference>
<dbReference type="Proteomes" id="UP000551616">
    <property type="component" value="Unassembled WGS sequence"/>
</dbReference>
<evidence type="ECO:0000313" key="4">
    <source>
        <dbReference type="EMBL" id="MBA2114034.1"/>
    </source>
</evidence>
<protein>
    <recommendedName>
        <fullName evidence="3">Peptidase S9 prolyl oligopeptidase catalytic domain-containing protein</fullName>
    </recommendedName>
</protein>
<sequence>MRNCLLLVVAFCISASTLWADGPADNIPGTVRPVPPEGIEVPAADAAELAQGLERLDDLIKRLKMRRDAMTPLMLPDVEIFSRALQQALTYREFYKPADIIAAKQTLTEGLNRAESLMEGRTPWTTQTGLVVRGYRSKIDNTVQPYGLEIPADYNFDSTDAFRLDIWLHGRGERNTEANFIAERLKKPGQYQPTGTIVLHPFGRYCNAFKFAGEIDILEAMRHVQGSYRIDDNRVAIRGFSMGGAGCWQMAMHYPDLFFAANPGAGFSETPLFLDVFQKETLEPTWYEKKLWQWYDCPGYAANVFNLPTIAYSGELDIQKQAADVMQEAIAAEGMRLTHIIGPETKHSIHADSKEIISAKLDALAEVGRITTPREIRFATYTLRYPRMHWVTVAGLQEHWKQARVHAKVDSPTNSIVIGTRNVTHLELKFPAGQQLLTVDQPVRIRIASSVVGGEGDTFELTAPQPETDRSWSARLEFGPSGWKLGWSEPTSLAKVPELQGPIDDAFLDRFVVVGPTGKPWNETVNAWAVGEMDHLVDQWRQQFRGDAIVKADDAITEADIATSNLILFGDPGSNAVLAKIADKLPIKWGKNEITVDDKTYKATENAPVLIYPNPLNPAKYVVINSGFTYREYAYLNNARQVPKLPDWAIVDVTTKPDALWPGKIVDADFFNESWQLKPQP</sequence>
<evidence type="ECO:0000313" key="5">
    <source>
        <dbReference type="Proteomes" id="UP000551616"/>
    </source>
</evidence>
<dbReference type="InterPro" id="IPR001375">
    <property type="entry name" value="Peptidase_S9_cat"/>
</dbReference>
<dbReference type="PANTHER" id="PTHR43037">
    <property type="entry name" value="UNNAMED PRODUCT-RELATED"/>
    <property type="match status" value="1"/>
</dbReference>
<keyword evidence="5" id="KW-1185">Reference proteome</keyword>
<reference evidence="4 5" key="1">
    <citation type="submission" date="2020-05" db="EMBL/GenBank/DDBJ databases">
        <title>Bremerella alba sp. nov., a novel planctomycete isolated from the surface of the macroalga Fucus spiralis.</title>
        <authorList>
            <person name="Godinho O."/>
            <person name="Botelho R."/>
            <person name="Albuquerque L."/>
            <person name="Wiegand S."/>
            <person name="Da Costa M.S."/>
            <person name="Lobo-Da-Cunha A."/>
            <person name="Jogler C."/>
            <person name="Lage O.M."/>
        </authorList>
    </citation>
    <scope>NUCLEOTIDE SEQUENCE [LARGE SCALE GENOMIC DNA]</scope>
    <source>
        <strain evidence="4 5">FF15</strain>
    </source>
</reference>
<accession>A0A7V8V321</accession>
<dbReference type="SUPFAM" id="SSF53474">
    <property type="entry name" value="alpha/beta-Hydrolases"/>
    <property type="match status" value="1"/>
</dbReference>
<proteinExistence type="predicted"/>
<evidence type="ECO:0000256" key="1">
    <source>
        <dbReference type="ARBA" id="ARBA00022729"/>
    </source>
</evidence>
<evidence type="ECO:0000259" key="3">
    <source>
        <dbReference type="Pfam" id="PF00326"/>
    </source>
</evidence>
<organism evidence="4 5">
    <name type="scientific">Bremerella alba</name>
    <dbReference type="NCBI Taxonomy" id="980252"/>
    <lineage>
        <taxon>Bacteria</taxon>
        <taxon>Pseudomonadati</taxon>
        <taxon>Planctomycetota</taxon>
        <taxon>Planctomycetia</taxon>
        <taxon>Pirellulales</taxon>
        <taxon>Pirellulaceae</taxon>
        <taxon>Bremerella</taxon>
    </lineage>
</organism>
<evidence type="ECO:0000256" key="2">
    <source>
        <dbReference type="SAM" id="SignalP"/>
    </source>
</evidence>
<feature type="signal peptide" evidence="2">
    <location>
        <begin position="1"/>
        <end position="20"/>
    </location>
</feature>
<dbReference type="RefSeq" id="WP_207395498.1">
    <property type="nucleotide sequence ID" value="NZ_JABRWO010000002.1"/>
</dbReference>
<feature type="chain" id="PRO_5030991773" description="Peptidase S9 prolyl oligopeptidase catalytic domain-containing protein" evidence="2">
    <location>
        <begin position="21"/>
        <end position="681"/>
    </location>
</feature>